<evidence type="ECO:0000256" key="1">
    <source>
        <dbReference type="ARBA" id="ARBA00022722"/>
    </source>
</evidence>
<dbReference type="PANTHER" id="PTHR13522">
    <property type="entry name" value="U6 SNRNA PHOSPHODIESTERASE 1"/>
    <property type="match status" value="1"/>
</dbReference>
<keyword evidence="8" id="KW-0269">Exonuclease</keyword>
<name>A0AAN8X1T5_HALRR</name>
<dbReference type="InterPro" id="IPR027521">
    <property type="entry name" value="Usb1"/>
</dbReference>
<evidence type="ECO:0000256" key="2">
    <source>
        <dbReference type="ARBA" id="ARBA00022801"/>
    </source>
</evidence>
<evidence type="ECO:0000256" key="3">
    <source>
        <dbReference type="ARBA" id="ARBA00023239"/>
    </source>
</evidence>
<keyword evidence="4 6" id="KW-0539">Nucleus</keyword>
<dbReference type="AlphaFoldDB" id="A0AAN8X1T5"/>
<dbReference type="GO" id="GO:0005634">
    <property type="term" value="C:nucleus"/>
    <property type="evidence" value="ECO:0007669"/>
    <property type="project" value="UniProtKB-SubCell"/>
</dbReference>
<dbReference type="Pfam" id="PF09749">
    <property type="entry name" value="HVSL"/>
    <property type="match status" value="1"/>
</dbReference>
<evidence type="ECO:0000256" key="7">
    <source>
        <dbReference type="SAM" id="MobiDB-lite"/>
    </source>
</evidence>
<dbReference type="HAMAP" id="MF_03040">
    <property type="entry name" value="USB1"/>
    <property type="match status" value="1"/>
</dbReference>
<feature type="compositionally biased region" description="Basic and acidic residues" evidence="7">
    <location>
        <begin position="94"/>
        <end position="105"/>
    </location>
</feature>
<dbReference type="PANTHER" id="PTHR13522:SF3">
    <property type="entry name" value="U6 SNRNA PHOSPHODIESTERASE 1"/>
    <property type="match status" value="1"/>
</dbReference>
<evidence type="ECO:0000313" key="9">
    <source>
        <dbReference type="Proteomes" id="UP001381693"/>
    </source>
</evidence>
<dbReference type="Proteomes" id="UP001381693">
    <property type="component" value="Unassembled WGS sequence"/>
</dbReference>
<reference evidence="8 9" key="1">
    <citation type="submission" date="2023-11" db="EMBL/GenBank/DDBJ databases">
        <title>Halocaridina rubra genome assembly.</title>
        <authorList>
            <person name="Smith C."/>
        </authorList>
    </citation>
    <scope>NUCLEOTIDE SEQUENCE [LARGE SCALE GENOMIC DNA]</scope>
    <source>
        <strain evidence="8">EP-1</strain>
        <tissue evidence="8">Whole</tissue>
    </source>
</reference>
<dbReference type="InterPro" id="IPR009097">
    <property type="entry name" value="Cyclic_Pdiesterase"/>
</dbReference>
<evidence type="ECO:0000313" key="8">
    <source>
        <dbReference type="EMBL" id="KAK7074942.1"/>
    </source>
</evidence>
<comment type="caution">
    <text evidence="8">The sequence shown here is derived from an EMBL/GenBank/DDBJ whole genome shotgun (WGS) entry which is preliminary data.</text>
</comment>
<dbReference type="GO" id="GO:1990838">
    <property type="term" value="F:poly(U)-specific exoribonuclease activity, producing 3' uridine cyclic phosphate ends"/>
    <property type="evidence" value="ECO:0007669"/>
    <property type="project" value="UniProtKB-UniRule"/>
</dbReference>
<keyword evidence="1 6" id="KW-0540">Nuclease</keyword>
<dbReference type="GO" id="GO:0016829">
    <property type="term" value="F:lyase activity"/>
    <property type="evidence" value="ECO:0007669"/>
    <property type="project" value="UniProtKB-KW"/>
</dbReference>
<comment type="function">
    <text evidence="6">Phosphodiesterase responsible for the U6 snRNA 3' end processing. Acts as an exoribonuclease (RNase) responsible for trimming the poly(U) tract of the last nucleotides in the pre-U6 snRNA molecule, leading to the formation of mature U6 snRNA.</text>
</comment>
<dbReference type="Gene3D" id="3.90.1140.10">
    <property type="entry name" value="Cyclic phosphodiesterase"/>
    <property type="match status" value="1"/>
</dbReference>
<dbReference type="EMBL" id="JAXCGZ010011405">
    <property type="protein sequence ID" value="KAK7074942.1"/>
    <property type="molecule type" value="Genomic_DNA"/>
</dbReference>
<dbReference type="SUPFAM" id="SSF55144">
    <property type="entry name" value="LigT-like"/>
    <property type="match status" value="1"/>
</dbReference>
<keyword evidence="3" id="KW-0456">Lyase</keyword>
<gene>
    <name evidence="8" type="primary">USB1</name>
    <name evidence="8" type="ORF">SK128_004357</name>
</gene>
<dbReference type="GO" id="GO:0034477">
    <property type="term" value="P:U6 snRNA 3'-end processing"/>
    <property type="evidence" value="ECO:0007669"/>
    <property type="project" value="UniProtKB-UniRule"/>
</dbReference>
<sequence>MATGRRKGALSLLQSYGSDASDSDEDSGYTSEDEKKRKQEFNSPHETVKKRRKADEEEDMVVDGHQPQFPSPQSHICSSVSTSATAALETVTMRDEHLHSHEQSSHMDTTSPPPTETDLCAIPLPHELCVAKEIHEDNPSQHQGRIRSFAHERGNWASILYVPLHLGVYGASFASLLASLVATCQENDVKLTPSTQLHISLTRTLVLQLHWIEPLVATLRERLGKFLKFSMWLHGLSVYVNEEKTRTFLGLRVCHGRNELDDIVSQVNVCIDEYRLPPFYKDGSYHASVAWCTGDVSEALRRLLPALENICSQYFSVESDMRTFDIHSLIFKTGNRHHTVHLKTGN</sequence>
<feature type="region of interest" description="Disordered" evidence="7">
    <location>
        <begin position="1"/>
        <end position="77"/>
    </location>
</feature>
<comment type="similarity">
    <text evidence="6">Belongs to the 2H phosphoesterase superfamily. USB1 family.</text>
</comment>
<comment type="subcellular location">
    <subcellularLocation>
        <location evidence="6">Nucleus</location>
    </subcellularLocation>
</comment>
<organism evidence="8 9">
    <name type="scientific">Halocaridina rubra</name>
    <name type="common">Hawaiian red shrimp</name>
    <dbReference type="NCBI Taxonomy" id="373956"/>
    <lineage>
        <taxon>Eukaryota</taxon>
        <taxon>Metazoa</taxon>
        <taxon>Ecdysozoa</taxon>
        <taxon>Arthropoda</taxon>
        <taxon>Crustacea</taxon>
        <taxon>Multicrustacea</taxon>
        <taxon>Malacostraca</taxon>
        <taxon>Eumalacostraca</taxon>
        <taxon>Eucarida</taxon>
        <taxon>Decapoda</taxon>
        <taxon>Pleocyemata</taxon>
        <taxon>Caridea</taxon>
        <taxon>Atyoidea</taxon>
        <taxon>Atyidae</taxon>
        <taxon>Halocaridina</taxon>
    </lineage>
</organism>
<evidence type="ECO:0000256" key="4">
    <source>
        <dbReference type="ARBA" id="ARBA00023242"/>
    </source>
</evidence>
<comment type="catalytic activity">
    <reaction evidence="5">
        <text>a 3'-end uridylyl-uridine-RNA = a 3'-end 2',3'-cyclophospho-uridine-RNA + uridine</text>
        <dbReference type="Rhea" id="RHEA:46052"/>
        <dbReference type="Rhea" id="RHEA-COMP:17384"/>
        <dbReference type="Rhea" id="RHEA-COMP:17385"/>
        <dbReference type="ChEBI" id="CHEBI:16704"/>
        <dbReference type="ChEBI" id="CHEBI:85643"/>
        <dbReference type="ChEBI" id="CHEBI:85644"/>
    </reaction>
    <physiologicalReaction direction="left-to-right" evidence="5">
        <dbReference type="Rhea" id="RHEA:46053"/>
    </physiologicalReaction>
</comment>
<keyword evidence="9" id="KW-1185">Reference proteome</keyword>
<proteinExistence type="inferred from homology"/>
<feature type="active site" description="Proton donor/acceptor" evidence="6">
    <location>
        <position position="286"/>
    </location>
</feature>
<dbReference type="EC" id="3.1.4.-" evidence="6"/>
<evidence type="ECO:0000256" key="6">
    <source>
        <dbReference type="HAMAP-Rule" id="MF_03040"/>
    </source>
</evidence>
<keyword evidence="2 6" id="KW-0378">Hydrolase</keyword>
<evidence type="ECO:0000256" key="5">
    <source>
        <dbReference type="ARBA" id="ARBA00029300"/>
    </source>
</evidence>
<feature type="region of interest" description="Disordered" evidence="7">
    <location>
        <begin position="94"/>
        <end position="114"/>
    </location>
</feature>
<accession>A0AAN8X1T5</accession>
<feature type="active site" description="Proton donor/acceptor" evidence="6">
    <location>
        <position position="198"/>
    </location>
</feature>
<protein>
    <recommendedName>
        <fullName evidence="6">U6 snRNA phosphodiesterase</fullName>
        <ecNumber evidence="6">3.1.4.-</ecNumber>
    </recommendedName>
</protein>